<keyword evidence="1" id="KW-0808">Transferase</keyword>
<gene>
    <name evidence="1" type="ORF">EV379_2699</name>
</gene>
<dbReference type="GO" id="GO:0016301">
    <property type="term" value="F:kinase activity"/>
    <property type="evidence" value="ECO:0007669"/>
    <property type="project" value="UniProtKB-KW"/>
</dbReference>
<dbReference type="SUPFAM" id="SSF56112">
    <property type="entry name" value="Protein kinase-like (PK-like)"/>
    <property type="match status" value="1"/>
</dbReference>
<organism evidence="1 2">
    <name type="scientific">Microterricola gilva</name>
    <dbReference type="NCBI Taxonomy" id="393267"/>
    <lineage>
        <taxon>Bacteria</taxon>
        <taxon>Bacillati</taxon>
        <taxon>Actinomycetota</taxon>
        <taxon>Actinomycetes</taxon>
        <taxon>Micrococcales</taxon>
        <taxon>Microbacteriaceae</taxon>
        <taxon>Microterricola</taxon>
    </lineage>
</organism>
<evidence type="ECO:0000313" key="2">
    <source>
        <dbReference type="Proteomes" id="UP000291483"/>
    </source>
</evidence>
<evidence type="ECO:0000313" key="1">
    <source>
        <dbReference type="EMBL" id="RZU66343.1"/>
    </source>
</evidence>
<dbReference type="GO" id="GO:0016773">
    <property type="term" value="F:phosphotransferase activity, alcohol group as acceptor"/>
    <property type="evidence" value="ECO:0007669"/>
    <property type="project" value="InterPro"/>
</dbReference>
<dbReference type="InterPro" id="IPR011009">
    <property type="entry name" value="Kinase-like_dom_sf"/>
</dbReference>
<dbReference type="Gene3D" id="3.90.1200.10">
    <property type="match status" value="1"/>
</dbReference>
<dbReference type="InterPro" id="IPR006748">
    <property type="entry name" value="NH2Glyco/OHUrea_AB-resist_kin"/>
</dbReference>
<reference evidence="1 2" key="1">
    <citation type="submission" date="2019-02" db="EMBL/GenBank/DDBJ databases">
        <title>Sequencing the genomes of 1000 actinobacteria strains.</title>
        <authorList>
            <person name="Klenk H.-P."/>
        </authorList>
    </citation>
    <scope>NUCLEOTIDE SEQUENCE [LARGE SCALE GENOMIC DNA]</scope>
    <source>
        <strain evidence="1 2">DSM 18319</strain>
    </source>
</reference>
<keyword evidence="1" id="KW-0418">Kinase</keyword>
<name>A0A4Q8AQE4_9MICO</name>
<proteinExistence type="predicted"/>
<protein>
    <submittedName>
        <fullName evidence="1">Streptomycin 6-kinase</fullName>
    </submittedName>
</protein>
<dbReference type="AlphaFoldDB" id="A0A4Q8AQE4"/>
<dbReference type="OrthoDB" id="3638028at2"/>
<dbReference type="Proteomes" id="UP000291483">
    <property type="component" value="Unassembled WGS sequence"/>
</dbReference>
<dbReference type="RefSeq" id="WP_130506556.1">
    <property type="nucleotide sequence ID" value="NZ_SHLC01000001.1"/>
</dbReference>
<dbReference type="Pfam" id="PF04655">
    <property type="entry name" value="APH_6_hur"/>
    <property type="match status" value="1"/>
</dbReference>
<sequence>MTADAAGKPTLEAADTARLLERLKRWRLRPDGAAFATASSLLQPVLSDAGDGRPAMLKLARASAAGDEERAGFALQRWWDGRGAAGVYRHDEDAVLLERARGRRSLAAMSLGPSAADDDHALRLLCRSVAVLHVPRPSPPPTLVPLDSWFGELFEHADDLGGSYLRGADLAAELLDEQAEAVPLHGDIHHGNVLDFDHRGWLAIDPKGLLGAAEFDYANMLCNPSRAQSAEPRRLRRRVQTVALASGIDADRLLRWTIAWTALSATWFATADDAGSADALATVAIGEAATRILLDSAL</sequence>
<comment type="caution">
    <text evidence="1">The sequence shown here is derived from an EMBL/GenBank/DDBJ whole genome shotgun (WGS) entry which is preliminary data.</text>
</comment>
<dbReference type="GO" id="GO:0019748">
    <property type="term" value="P:secondary metabolic process"/>
    <property type="evidence" value="ECO:0007669"/>
    <property type="project" value="InterPro"/>
</dbReference>
<keyword evidence="2" id="KW-1185">Reference proteome</keyword>
<accession>A0A4Q8AQE4</accession>
<dbReference type="EMBL" id="SHLC01000001">
    <property type="protein sequence ID" value="RZU66343.1"/>
    <property type="molecule type" value="Genomic_DNA"/>
</dbReference>